<comment type="caution">
    <text evidence="12">The sequence shown here is derived from an EMBL/GenBank/DDBJ whole genome shotgun (WGS) entry which is preliminary data.</text>
</comment>
<evidence type="ECO:0000313" key="13">
    <source>
        <dbReference type="Proteomes" id="UP001409291"/>
    </source>
</evidence>
<evidence type="ECO:0000256" key="2">
    <source>
        <dbReference type="ARBA" id="ARBA00022475"/>
    </source>
</evidence>
<evidence type="ECO:0000256" key="3">
    <source>
        <dbReference type="ARBA" id="ARBA00022679"/>
    </source>
</evidence>
<evidence type="ECO:0000256" key="6">
    <source>
        <dbReference type="ARBA" id="ARBA00022989"/>
    </source>
</evidence>
<dbReference type="CDD" id="cd16917">
    <property type="entry name" value="HATPase_UhpB-NarQ-NarX-like"/>
    <property type="match status" value="1"/>
</dbReference>
<keyword evidence="9" id="KW-0175">Coiled coil</keyword>
<accession>A0ABV0BSY8</accession>
<dbReference type="PROSITE" id="PS50109">
    <property type="entry name" value="HIS_KIN"/>
    <property type="match status" value="1"/>
</dbReference>
<evidence type="ECO:0000256" key="4">
    <source>
        <dbReference type="ARBA" id="ARBA00022692"/>
    </source>
</evidence>
<evidence type="ECO:0000256" key="8">
    <source>
        <dbReference type="ARBA" id="ARBA00023136"/>
    </source>
</evidence>
<dbReference type="InterPro" id="IPR011712">
    <property type="entry name" value="Sig_transdc_His_kin_sub3_dim/P"/>
</dbReference>
<dbReference type="InterPro" id="IPR003594">
    <property type="entry name" value="HATPase_dom"/>
</dbReference>
<evidence type="ECO:0000313" key="12">
    <source>
        <dbReference type="EMBL" id="MEN5377821.1"/>
    </source>
</evidence>
<dbReference type="SUPFAM" id="SSF55874">
    <property type="entry name" value="ATPase domain of HSP90 chaperone/DNA topoisomerase II/histidine kinase"/>
    <property type="match status" value="1"/>
</dbReference>
<feature type="domain" description="Histidine kinase" evidence="11">
    <location>
        <begin position="559"/>
        <end position="750"/>
    </location>
</feature>
<keyword evidence="7" id="KW-0902">Two-component regulatory system</keyword>
<keyword evidence="12" id="KW-0067">ATP-binding</keyword>
<dbReference type="PANTHER" id="PTHR24421">
    <property type="entry name" value="NITRATE/NITRITE SENSOR PROTEIN NARX-RELATED"/>
    <property type="match status" value="1"/>
</dbReference>
<evidence type="ECO:0000256" key="10">
    <source>
        <dbReference type="SAM" id="Phobius"/>
    </source>
</evidence>
<dbReference type="Gene3D" id="3.30.565.10">
    <property type="entry name" value="Histidine kinase-like ATPase, C-terminal domain"/>
    <property type="match status" value="1"/>
</dbReference>
<keyword evidence="5" id="KW-0418">Kinase</keyword>
<dbReference type="RefSeq" id="WP_168126862.1">
    <property type="nucleotide sequence ID" value="NZ_JBDJLH010000002.1"/>
</dbReference>
<keyword evidence="2" id="KW-1003">Cell membrane</keyword>
<dbReference type="GO" id="GO:0005524">
    <property type="term" value="F:ATP binding"/>
    <property type="evidence" value="ECO:0007669"/>
    <property type="project" value="UniProtKB-KW"/>
</dbReference>
<evidence type="ECO:0000256" key="7">
    <source>
        <dbReference type="ARBA" id="ARBA00023012"/>
    </source>
</evidence>
<dbReference type="SUPFAM" id="SSF48452">
    <property type="entry name" value="TPR-like"/>
    <property type="match status" value="1"/>
</dbReference>
<reference evidence="12 13" key="1">
    <citation type="submission" date="2024-04" db="EMBL/GenBank/DDBJ databases">
        <title>WGS of bacteria from Torrens River.</title>
        <authorList>
            <person name="Wyrsch E.R."/>
            <person name="Drigo B."/>
        </authorList>
    </citation>
    <scope>NUCLEOTIDE SEQUENCE [LARGE SCALE GENOMIC DNA]</scope>
    <source>
        <strain evidence="12 13">TWI391</strain>
    </source>
</reference>
<evidence type="ECO:0000256" key="9">
    <source>
        <dbReference type="SAM" id="Coils"/>
    </source>
</evidence>
<protein>
    <submittedName>
        <fullName evidence="12">ATP-binding protein</fullName>
    </submittedName>
</protein>
<dbReference type="InterPro" id="IPR011990">
    <property type="entry name" value="TPR-like_helical_dom_sf"/>
</dbReference>
<dbReference type="InterPro" id="IPR036890">
    <property type="entry name" value="HATPase_C_sf"/>
</dbReference>
<keyword evidence="8 10" id="KW-0472">Membrane</keyword>
<organism evidence="12 13">
    <name type="scientific">Sphingobacterium kitahiroshimense</name>
    <dbReference type="NCBI Taxonomy" id="470446"/>
    <lineage>
        <taxon>Bacteria</taxon>
        <taxon>Pseudomonadati</taxon>
        <taxon>Bacteroidota</taxon>
        <taxon>Sphingobacteriia</taxon>
        <taxon>Sphingobacteriales</taxon>
        <taxon>Sphingobacteriaceae</taxon>
        <taxon>Sphingobacterium</taxon>
    </lineage>
</organism>
<name>A0ABV0BSY8_9SPHI</name>
<dbReference type="Proteomes" id="UP001409291">
    <property type="component" value="Unassembled WGS sequence"/>
</dbReference>
<dbReference type="Gene3D" id="1.25.40.10">
    <property type="entry name" value="Tetratricopeptide repeat domain"/>
    <property type="match status" value="2"/>
</dbReference>
<keyword evidence="13" id="KW-1185">Reference proteome</keyword>
<evidence type="ECO:0000259" key="11">
    <source>
        <dbReference type="PROSITE" id="PS50109"/>
    </source>
</evidence>
<dbReference type="InterPro" id="IPR050482">
    <property type="entry name" value="Sensor_HK_TwoCompSys"/>
</dbReference>
<evidence type="ECO:0000256" key="1">
    <source>
        <dbReference type="ARBA" id="ARBA00004651"/>
    </source>
</evidence>
<feature type="coiled-coil region" evidence="9">
    <location>
        <begin position="404"/>
        <end position="475"/>
    </location>
</feature>
<proteinExistence type="predicted"/>
<keyword evidence="3" id="KW-0808">Transferase</keyword>
<evidence type="ECO:0000256" key="5">
    <source>
        <dbReference type="ARBA" id="ARBA00022777"/>
    </source>
</evidence>
<dbReference type="EMBL" id="JBDJNQ010000004">
    <property type="protein sequence ID" value="MEN5377821.1"/>
    <property type="molecule type" value="Genomic_DNA"/>
</dbReference>
<gene>
    <name evidence="12" type="ORF">ABE541_11145</name>
</gene>
<keyword evidence="6 10" id="KW-1133">Transmembrane helix</keyword>
<dbReference type="Gene3D" id="1.20.5.1930">
    <property type="match status" value="1"/>
</dbReference>
<keyword evidence="12" id="KW-0547">Nucleotide-binding</keyword>
<dbReference type="Pfam" id="PF07730">
    <property type="entry name" value="HisKA_3"/>
    <property type="match status" value="1"/>
</dbReference>
<dbReference type="InterPro" id="IPR005467">
    <property type="entry name" value="His_kinase_dom"/>
</dbReference>
<dbReference type="PANTHER" id="PTHR24421:SF37">
    <property type="entry name" value="SENSOR HISTIDINE KINASE NARS"/>
    <property type="match status" value="1"/>
</dbReference>
<feature type="transmembrane region" description="Helical" evidence="10">
    <location>
        <begin position="497"/>
        <end position="516"/>
    </location>
</feature>
<comment type="subcellular location">
    <subcellularLocation>
        <location evidence="1">Cell membrane</location>
        <topology evidence="1">Multi-pass membrane protein</topology>
    </subcellularLocation>
</comment>
<keyword evidence="4 10" id="KW-0812">Transmembrane</keyword>
<dbReference type="Pfam" id="PF02518">
    <property type="entry name" value="HATPase_c"/>
    <property type="match status" value="1"/>
</dbReference>
<sequence length="750" mass="87222">MKKSALYFTNKSRETLLLLILCFLFNFSSAQEVLDKLKEQYDKVSVTNPERLIVAGKYATALFFNQQEVKAGQILKDNIQIASRLPDGKYAANLYAIEAMNYRISERIKESKSSFDKAKEFASKSKDVEIKGYISYCEGWLYTRNNKEGEAVRSFLRAIRYFDQAPPSRTLNSRKSTTYKELTSIYANWNEHQLQEKYSLLALDLAIQQNDPIAIFDAYMLMGYMYEQQYIKNDTNHKLRDQAEKYYLLAINTYNKNKATIPFPSNLSFVANNLAYLYFSFFPDSYQDQAIQYAELALKQGAATQQYTHVASAYGIMAEIALKNKKPERAKAYLLSALMEITKSSVPDQNIILSIYENLSEIAEQENNLAEAIRYHKVYMETFKSIYNQEQLELGKRLEAQFDKERQQQQLIRMQLETDKKEQQLRLLHTVSLQQKQQYENLKLHEENQRKELELTQLESEKRTQELKLSRLETQNRAQDILSFKNEISYKEKINKYYVALILFFLLVLLLMLYAYKQRSKSMRQNKELYNFSLDKERQNSKISILTAMLDGQEQERGRLARDLHDGLGGLLSTTKISLSQLTNKVDSPMKNDMQKSLLQLDTAVEELRRVAHNLMPDLLNRYGLEEALQDYAVRMSNVELDIDVQFLHYSNQLTKDEQLLVYRVIQELVNNAIKHAAPKQIIIQIVEEADYYTITVEDDGKGFDIDQVKGNHSAGLHNIQSRIDFLKGKFTIQSEKDVGTSVEIIFPKK</sequence>
<dbReference type="SMART" id="SM00387">
    <property type="entry name" value="HATPase_c"/>
    <property type="match status" value="1"/>
</dbReference>